<reference evidence="2 3" key="1">
    <citation type="submission" date="2020-06" db="EMBL/GenBank/DDBJ databases">
        <title>Genome mining for natural products.</title>
        <authorList>
            <person name="Zhang B."/>
            <person name="Shi J."/>
            <person name="Ge H."/>
        </authorList>
    </citation>
    <scope>NUCLEOTIDE SEQUENCE [LARGE SCALE GENOMIC DNA]</scope>
    <source>
        <strain evidence="2 3">NA00687</strain>
    </source>
</reference>
<evidence type="ECO:0000256" key="1">
    <source>
        <dbReference type="SAM" id="MobiDB-lite"/>
    </source>
</evidence>
<sequence>MSYDAREWVWDHSRSKGTARMVLALIADRCRDRHCVAYASVPTLMKRANASRTAVRDALAKLIADGELVPLPDRKGPRGETYYRLPIAAEFLADERREGDRNPAPQGGRNPAPQGGRNPTLGGSESDPAEPVEGGSESDPGEQIPTPRGYGFQPEGGADSDPQNRREPKVNGSKSSSSSTPLISAIEWQIDASARAWLQRDGHLDRLGKQSLDAADAKWRTFRSSWDPRTADAWAADWRAWIARERTPAPGRPNLYALPGGTPAPASSTGMTRSEAHMAALLAALDEPTGTE</sequence>
<proteinExistence type="predicted"/>
<protein>
    <submittedName>
        <fullName evidence="2">Helix-turn-helix domain-containing protein</fullName>
    </submittedName>
</protein>
<organism evidence="2 3">
    <name type="scientific">Streptomyces buecherae</name>
    <dbReference type="NCBI Taxonomy" id="2763006"/>
    <lineage>
        <taxon>Bacteria</taxon>
        <taxon>Bacillati</taxon>
        <taxon>Actinomycetota</taxon>
        <taxon>Actinomycetes</taxon>
        <taxon>Kitasatosporales</taxon>
        <taxon>Streptomycetaceae</taxon>
        <taxon>Streptomyces</taxon>
    </lineage>
</organism>
<keyword evidence="3" id="KW-1185">Reference proteome</keyword>
<evidence type="ECO:0000313" key="3">
    <source>
        <dbReference type="Proteomes" id="UP000509303"/>
    </source>
</evidence>
<dbReference type="RefSeq" id="WP_176162631.1">
    <property type="nucleotide sequence ID" value="NZ_CP054929.1"/>
</dbReference>
<feature type="region of interest" description="Disordered" evidence="1">
    <location>
        <begin position="249"/>
        <end position="273"/>
    </location>
</feature>
<name>A0A7H8N8X9_9ACTN</name>
<evidence type="ECO:0000313" key="2">
    <source>
        <dbReference type="EMBL" id="QKW50901.1"/>
    </source>
</evidence>
<dbReference type="AlphaFoldDB" id="A0A7H8N8X9"/>
<accession>A0A7H8N8X9</accession>
<dbReference type="EMBL" id="CP054929">
    <property type="protein sequence ID" value="QKW50901.1"/>
    <property type="molecule type" value="Genomic_DNA"/>
</dbReference>
<feature type="region of interest" description="Disordered" evidence="1">
    <location>
        <begin position="94"/>
        <end position="180"/>
    </location>
</feature>
<gene>
    <name evidence="2" type="ORF">HUT08_16715</name>
</gene>
<dbReference type="Proteomes" id="UP000509303">
    <property type="component" value="Chromosome"/>
</dbReference>